<comment type="caution">
    <text evidence="2">The sequence shown here is derived from an EMBL/GenBank/DDBJ whole genome shotgun (WGS) entry which is preliminary data.</text>
</comment>
<protein>
    <recommendedName>
        <fullName evidence="1">D-isomer specific 2-hydroxyacid dehydrogenase NAD-binding domain-containing protein</fullName>
    </recommendedName>
</protein>
<dbReference type="PANTHER" id="PTHR42938:SF25">
    <property type="entry name" value="D-ISOMER SPECIFIC 2-HYDROXYACID DEHYDROGENASE FAMILY PROTEIN"/>
    <property type="match status" value="1"/>
</dbReference>
<reference evidence="2" key="1">
    <citation type="submission" date="2021-01" db="EMBL/GenBank/DDBJ databases">
        <authorList>
            <person name="Eckstrom K.M.E."/>
        </authorList>
    </citation>
    <scope>NUCLEOTIDE SEQUENCE</scope>
    <source>
        <strain evidence="2">UVCC 0001</strain>
    </source>
</reference>
<dbReference type="PANTHER" id="PTHR42938">
    <property type="entry name" value="FORMATE DEHYDROGENASE 1"/>
    <property type="match status" value="1"/>
</dbReference>
<keyword evidence="3" id="KW-1185">Reference proteome</keyword>
<dbReference type="Gene3D" id="3.40.50.720">
    <property type="entry name" value="NAD(P)-binding Rossmann-like Domain"/>
    <property type="match status" value="2"/>
</dbReference>
<dbReference type="InterPro" id="IPR006140">
    <property type="entry name" value="D-isomer_DH_NAD-bd"/>
</dbReference>
<dbReference type="AlphaFoldDB" id="A0AAD9MGZ8"/>
<feature type="domain" description="D-isomer specific 2-hydroxyacid dehydrogenase NAD-binding" evidence="1">
    <location>
        <begin position="79"/>
        <end position="263"/>
    </location>
</feature>
<gene>
    <name evidence="2" type="ORF">QBZ16_004591</name>
</gene>
<evidence type="ECO:0000259" key="1">
    <source>
        <dbReference type="Pfam" id="PF02826"/>
    </source>
</evidence>
<dbReference type="Proteomes" id="UP001255856">
    <property type="component" value="Unassembled WGS sequence"/>
</dbReference>
<dbReference type="GO" id="GO:0004617">
    <property type="term" value="F:phosphoglycerate dehydrogenase activity"/>
    <property type="evidence" value="ECO:0007669"/>
    <property type="project" value="TreeGrafter"/>
</dbReference>
<accession>A0AAD9MGZ8</accession>
<sequence>MRRTQAAEYLTETDVVVPIAVPITRPMMSAAPRLKLVIQFGVGVDAIDIPAATDLGVCVANIPSSGTGNALSVAEHAVFLTLATLRHHNALQDSLREQRTGVPEGLTLYGSSVLIIGYGNIARELVDRLLPFGARLSCLRRTPWPRTRDGQMGVFEDVGTFPDDVERLAAKADIIILTCTLNPSSEGIVGTRLLRACKRGVHIVNIARGGLLDRVAVAEGLRDGTIGGMGLDAYWNEPYGSSPGHKNDGIGDHPLVYMTPHVAGVTAVSCAFGGAAGLEDAVLGGQ</sequence>
<organism evidence="2 3">
    <name type="scientific">Prototheca wickerhamii</name>
    <dbReference type="NCBI Taxonomy" id="3111"/>
    <lineage>
        <taxon>Eukaryota</taxon>
        <taxon>Viridiplantae</taxon>
        <taxon>Chlorophyta</taxon>
        <taxon>core chlorophytes</taxon>
        <taxon>Trebouxiophyceae</taxon>
        <taxon>Chlorellales</taxon>
        <taxon>Chlorellaceae</taxon>
        <taxon>Prototheca</taxon>
    </lineage>
</organism>
<evidence type="ECO:0000313" key="2">
    <source>
        <dbReference type="EMBL" id="KAK2077744.1"/>
    </source>
</evidence>
<dbReference type="SUPFAM" id="SSF51735">
    <property type="entry name" value="NAD(P)-binding Rossmann-fold domains"/>
    <property type="match status" value="1"/>
</dbReference>
<dbReference type="Pfam" id="PF02826">
    <property type="entry name" value="2-Hacid_dh_C"/>
    <property type="match status" value="1"/>
</dbReference>
<proteinExistence type="predicted"/>
<evidence type="ECO:0000313" key="3">
    <source>
        <dbReference type="Proteomes" id="UP001255856"/>
    </source>
</evidence>
<dbReference type="SUPFAM" id="SSF52283">
    <property type="entry name" value="Formate/glycerate dehydrogenase catalytic domain-like"/>
    <property type="match status" value="1"/>
</dbReference>
<dbReference type="EMBL" id="JASFZW010000006">
    <property type="protein sequence ID" value="KAK2077744.1"/>
    <property type="molecule type" value="Genomic_DNA"/>
</dbReference>
<dbReference type="GO" id="GO:0051287">
    <property type="term" value="F:NAD binding"/>
    <property type="evidence" value="ECO:0007669"/>
    <property type="project" value="InterPro"/>
</dbReference>
<name>A0AAD9MGZ8_PROWI</name>
<dbReference type="InterPro" id="IPR036291">
    <property type="entry name" value="NAD(P)-bd_dom_sf"/>
</dbReference>